<accession>A0A834IFV4</accession>
<dbReference type="AlphaFoldDB" id="A0A834IFV4"/>
<proteinExistence type="predicted"/>
<evidence type="ECO:0000313" key="1">
    <source>
        <dbReference type="EMBL" id="KAF7279954.1"/>
    </source>
</evidence>
<dbReference type="EMBL" id="JAACXV010000329">
    <property type="protein sequence ID" value="KAF7279954.1"/>
    <property type="molecule type" value="Genomic_DNA"/>
</dbReference>
<reference evidence="1" key="1">
    <citation type="submission" date="2020-08" db="EMBL/GenBank/DDBJ databases">
        <title>Genome sequencing and assembly of the red palm weevil Rhynchophorus ferrugineus.</title>
        <authorList>
            <person name="Dias G.B."/>
            <person name="Bergman C.M."/>
            <person name="Manee M."/>
        </authorList>
    </citation>
    <scope>NUCLEOTIDE SEQUENCE</scope>
    <source>
        <strain evidence="1">AA-2017</strain>
        <tissue evidence="1">Whole larva</tissue>
    </source>
</reference>
<evidence type="ECO:0000313" key="2">
    <source>
        <dbReference type="Proteomes" id="UP000625711"/>
    </source>
</evidence>
<keyword evidence="2" id="KW-1185">Reference proteome</keyword>
<organism evidence="1 2">
    <name type="scientific">Rhynchophorus ferrugineus</name>
    <name type="common">Red palm weevil</name>
    <name type="synonym">Curculio ferrugineus</name>
    <dbReference type="NCBI Taxonomy" id="354439"/>
    <lineage>
        <taxon>Eukaryota</taxon>
        <taxon>Metazoa</taxon>
        <taxon>Ecdysozoa</taxon>
        <taxon>Arthropoda</taxon>
        <taxon>Hexapoda</taxon>
        <taxon>Insecta</taxon>
        <taxon>Pterygota</taxon>
        <taxon>Neoptera</taxon>
        <taxon>Endopterygota</taxon>
        <taxon>Coleoptera</taxon>
        <taxon>Polyphaga</taxon>
        <taxon>Cucujiformia</taxon>
        <taxon>Curculionidae</taxon>
        <taxon>Dryophthorinae</taxon>
        <taxon>Rhynchophorus</taxon>
    </lineage>
</organism>
<gene>
    <name evidence="1" type="ORF">GWI33_006580</name>
</gene>
<comment type="caution">
    <text evidence="1">The sequence shown here is derived from an EMBL/GenBank/DDBJ whole genome shotgun (WGS) entry which is preliminary data.</text>
</comment>
<sequence>MPFPGARSAVLTDLPSRNFKFLSGVPFGVLLPLTPSRCVVVSLEIAPDFLIPTVSCRLHIYFSCSCPLAAVSLSGFYRLEFSRLNYLGWCAAAIPRRRDAGPDSPTTSYS</sequence>
<protein>
    <submittedName>
        <fullName evidence="1">Uncharacterized protein</fullName>
    </submittedName>
</protein>
<name>A0A834IFV4_RHYFE</name>
<dbReference type="Proteomes" id="UP000625711">
    <property type="component" value="Unassembled WGS sequence"/>
</dbReference>